<sequence>MGKTAKREPATPRHEEPADSPASLVAFARLLARHAALEAFAIAQTAPASEPDHPEPEDTREADV</sequence>
<name>A0A1B2EKI2_9HYPH</name>
<dbReference type="EMBL" id="CP016616">
    <property type="protein sequence ID" value="ANY80490.1"/>
    <property type="molecule type" value="Genomic_DNA"/>
</dbReference>
<organism evidence="2">
    <name type="scientific">Microvirga ossetica</name>
    <dbReference type="NCBI Taxonomy" id="1882682"/>
    <lineage>
        <taxon>Bacteria</taxon>
        <taxon>Pseudomonadati</taxon>
        <taxon>Pseudomonadota</taxon>
        <taxon>Alphaproteobacteria</taxon>
        <taxon>Hyphomicrobiales</taxon>
        <taxon>Methylobacteriaceae</taxon>
        <taxon>Microvirga</taxon>
    </lineage>
</organism>
<proteinExistence type="predicted"/>
<protein>
    <submittedName>
        <fullName evidence="2">Uncharacterized protein</fullName>
    </submittedName>
</protein>
<feature type="region of interest" description="Disordered" evidence="1">
    <location>
        <begin position="1"/>
        <end position="22"/>
    </location>
</feature>
<feature type="region of interest" description="Disordered" evidence="1">
    <location>
        <begin position="42"/>
        <end position="64"/>
    </location>
</feature>
<evidence type="ECO:0000256" key="1">
    <source>
        <dbReference type="SAM" id="MobiDB-lite"/>
    </source>
</evidence>
<accession>A0A1B2EKI2</accession>
<feature type="compositionally biased region" description="Basic and acidic residues" evidence="1">
    <location>
        <begin position="50"/>
        <end position="64"/>
    </location>
</feature>
<feature type="compositionally biased region" description="Basic and acidic residues" evidence="1">
    <location>
        <begin position="1"/>
        <end position="17"/>
    </location>
</feature>
<dbReference type="AlphaFoldDB" id="A0A1B2EKI2"/>
<reference evidence="2" key="1">
    <citation type="submission" date="2016-07" db="EMBL/GenBank/DDBJ databases">
        <title>Microvirga ossetica sp. nov. a new species of rhizobia isolated from root nodules of the legume species Vicia alpestris Steven originated from North Ossetia region in the Caucasus.</title>
        <authorList>
            <person name="Safronova V.I."/>
            <person name="Kuznetsova I.G."/>
            <person name="Sazanova A.L."/>
            <person name="Belimov A."/>
            <person name="Andronov E."/>
            <person name="Osledkin Y.S."/>
            <person name="Onishchuk O.P."/>
            <person name="Kurchak O.N."/>
            <person name="Shaposhnikov A.I."/>
            <person name="Willems A."/>
            <person name="Tikhonovich I.A."/>
        </authorList>
    </citation>
    <scope>NUCLEOTIDE SEQUENCE [LARGE SCALE GENOMIC DNA]</scope>
    <source>
        <strain evidence="2">V5/3M</strain>
    </source>
</reference>
<gene>
    <name evidence="2" type="ORF">BB934_21490</name>
</gene>
<evidence type="ECO:0000313" key="2">
    <source>
        <dbReference type="EMBL" id="ANY80490.1"/>
    </source>
</evidence>
<dbReference type="KEGG" id="moc:BB934_21490"/>